<evidence type="ECO:0000259" key="2">
    <source>
        <dbReference type="Pfam" id="PF00669"/>
    </source>
</evidence>
<dbReference type="PRINTS" id="PR00207">
    <property type="entry name" value="FLAGELLIN"/>
</dbReference>
<feature type="domain" description="Flagellin N-terminal" evidence="2">
    <location>
        <begin position="5"/>
        <end position="140"/>
    </location>
</feature>
<dbReference type="RefSeq" id="WP_035346409.1">
    <property type="nucleotide sequence ID" value="NZ_BAUU01000029.1"/>
</dbReference>
<gene>
    <name evidence="3" type="ORF">JCM9152_3641</name>
</gene>
<evidence type="ECO:0000313" key="4">
    <source>
        <dbReference type="Proteomes" id="UP000018895"/>
    </source>
</evidence>
<dbReference type="InterPro" id="IPR001029">
    <property type="entry name" value="Flagellin_N"/>
</dbReference>
<evidence type="ECO:0000313" key="3">
    <source>
        <dbReference type="EMBL" id="GAE32122.1"/>
    </source>
</evidence>
<evidence type="ECO:0000256" key="1">
    <source>
        <dbReference type="SAM" id="Coils"/>
    </source>
</evidence>
<comment type="caution">
    <text evidence="3">The sequence shown here is derived from an EMBL/GenBank/DDBJ whole genome shotgun (WGS) entry which is preliminary data.</text>
</comment>
<accession>W4QJN2</accession>
<dbReference type="NCBIfam" id="TIGR02550">
    <property type="entry name" value="flagell_flgL"/>
    <property type="match status" value="1"/>
</dbReference>
<dbReference type="InterPro" id="IPR013384">
    <property type="entry name" value="Flagell_FlgL"/>
</dbReference>
<dbReference type="AlphaFoldDB" id="W4QJN2"/>
<dbReference type="InterPro" id="IPR001492">
    <property type="entry name" value="Flagellin"/>
</dbReference>
<dbReference type="SUPFAM" id="SSF64518">
    <property type="entry name" value="Phase 1 flagellin"/>
    <property type="match status" value="1"/>
</dbReference>
<dbReference type="PANTHER" id="PTHR42792">
    <property type="entry name" value="FLAGELLIN"/>
    <property type="match status" value="1"/>
</dbReference>
<dbReference type="GO" id="GO:0071973">
    <property type="term" value="P:bacterial-type flagellum-dependent cell motility"/>
    <property type="evidence" value="ECO:0007669"/>
    <property type="project" value="InterPro"/>
</dbReference>
<keyword evidence="4" id="KW-1185">Reference proteome</keyword>
<dbReference type="PANTHER" id="PTHR42792:SF1">
    <property type="entry name" value="FLAGELLAR HOOK-ASSOCIATED PROTEIN 3"/>
    <property type="match status" value="1"/>
</dbReference>
<keyword evidence="3" id="KW-0969">Cilium</keyword>
<dbReference type="Gene3D" id="1.20.1330.10">
    <property type="entry name" value="f41 fragment of flagellin, N-terminal domain"/>
    <property type="match status" value="1"/>
</dbReference>
<name>W4QJN2_9BACI</name>
<dbReference type="GO" id="GO:0005198">
    <property type="term" value="F:structural molecule activity"/>
    <property type="evidence" value="ECO:0007669"/>
    <property type="project" value="InterPro"/>
</dbReference>
<dbReference type="Pfam" id="PF00669">
    <property type="entry name" value="Flagellin_N"/>
    <property type="match status" value="1"/>
</dbReference>
<keyword evidence="3" id="KW-0282">Flagellum</keyword>
<dbReference type="GO" id="GO:0009424">
    <property type="term" value="C:bacterial-type flagellum hook"/>
    <property type="evidence" value="ECO:0007669"/>
    <property type="project" value="InterPro"/>
</dbReference>
<feature type="coiled-coil region" evidence="1">
    <location>
        <begin position="73"/>
        <end position="100"/>
    </location>
</feature>
<reference evidence="3" key="1">
    <citation type="journal article" date="2014" name="Genome Announc.">
        <title>Draft Genome Sequences of Three Alkaliphilic Bacillus Strains, Bacillus wakoensis JCM 9140T, Bacillus akibai JCM 9157T, and Bacillus hemicellulosilyticus JCM 9152T.</title>
        <authorList>
            <person name="Yuki M."/>
            <person name="Oshima K."/>
            <person name="Suda W."/>
            <person name="Oshida Y."/>
            <person name="Kitamura K."/>
            <person name="Iida T."/>
            <person name="Hattori M."/>
            <person name="Ohkuma M."/>
        </authorList>
    </citation>
    <scope>NUCLEOTIDE SEQUENCE [LARGE SCALE GENOMIC DNA]</scope>
    <source>
        <strain evidence="3">JCM 9152</strain>
    </source>
</reference>
<dbReference type="Proteomes" id="UP000018895">
    <property type="component" value="Unassembled WGS sequence"/>
</dbReference>
<dbReference type="OrthoDB" id="9758307at2"/>
<keyword evidence="3" id="KW-0966">Cell projection</keyword>
<keyword evidence="1" id="KW-0175">Coiled coil</keyword>
<sequence>MRVTQSMLTNNTLRYINQGYNQMARLQDQLVTGKKITRPSQDPVVAMKGMRYRTEVTEIEQFKRNMGDAHNWLETADSALDQANQVMQRIRELATQASNDSYDAAERANISKEITQLREHLQSIANTKNSNKYIFNGTNTMNPPVIDMEEMMYLPEDLLNGTIDPEEADIVYNGQIYRYVGEVGGEQIYQDVRQTEPAFGDPQFEEGAFRLTVDGNGTVRHIRPNPTDGGDPTVSKTLRANDVVVANRQAVSFNTQNIDIELTKGVKIPVNVNPGEVFNNAIFGDIIRLERALQDESVTGDELTSYIDNMFGHVDTIVSVQAEVGARVNRLEMMENRMLDQEITAKRIMSDNEDADIEMVIMELMMQENVHMAALASGSRIIQRSLVDFLR</sequence>
<organism evidence="3 4">
    <name type="scientific">Halalkalibacter hemicellulosilyticusJCM 9152</name>
    <dbReference type="NCBI Taxonomy" id="1236971"/>
    <lineage>
        <taxon>Bacteria</taxon>
        <taxon>Bacillati</taxon>
        <taxon>Bacillota</taxon>
        <taxon>Bacilli</taxon>
        <taxon>Bacillales</taxon>
        <taxon>Bacillaceae</taxon>
        <taxon>Halalkalibacter</taxon>
    </lineage>
</organism>
<dbReference type="STRING" id="1236971.JCM9152_3641"/>
<protein>
    <submittedName>
        <fullName evidence="3">Flagellar hook-associated protein FlgL</fullName>
    </submittedName>
</protein>
<dbReference type="EMBL" id="BAUU01000029">
    <property type="protein sequence ID" value="GAE32122.1"/>
    <property type="molecule type" value="Genomic_DNA"/>
</dbReference>
<proteinExistence type="predicted"/>